<dbReference type="InterPro" id="IPR029031">
    <property type="entry name" value="Gingipain_N_sf"/>
</dbReference>
<dbReference type="Gene3D" id="3.40.50.10390">
    <property type="entry name" value="Gingipain r, domain 1"/>
    <property type="match status" value="1"/>
</dbReference>
<dbReference type="SUPFAM" id="SSF52129">
    <property type="entry name" value="Caspase-like"/>
    <property type="match status" value="1"/>
</dbReference>
<gene>
    <name evidence="6" type="ordered locus">Mhar_0726</name>
</gene>
<dbReference type="GO" id="GO:0004197">
    <property type="term" value="F:cysteine-type endopeptidase activity"/>
    <property type="evidence" value="ECO:0007669"/>
    <property type="project" value="InterPro"/>
</dbReference>
<keyword evidence="1" id="KW-0732">Signal</keyword>
<evidence type="ECO:0000313" key="7">
    <source>
        <dbReference type="Proteomes" id="UP000005877"/>
    </source>
</evidence>
<feature type="transmembrane region" description="Helical" evidence="3">
    <location>
        <begin position="21"/>
        <end position="44"/>
    </location>
</feature>
<dbReference type="Gene3D" id="2.60.40.3800">
    <property type="match status" value="1"/>
</dbReference>
<dbReference type="GeneID" id="12509895"/>
<dbReference type="InterPro" id="IPR029030">
    <property type="entry name" value="Caspase-like_dom_sf"/>
</dbReference>
<sequence>MPGASKGVQGSRDGGRTPRRAATGVRLAIGGVIGIIFLLSLIGLSAPAAPDGGGPSPAGPEPPSDSDLPGGTVRMVLEAGELSIAKGGEGFDVVAMEGFASTTSPGDPLLLHRVYNILVPPEAIGEDLTMKVVSQDVEILEGTYEIGPVGPLAPALAGDEFGGVAWAEYWGLGKTISDGRNLAVYERDANYPEPFAVLLPYSEMRKWKFARVDFFPLQYNPVSKRLTLIKSCVVEISYRSSPEPLDEASAADLVMDEVAPQIFDNYEEGRLWYLGAEGDRLDSRAEGAYDYVIITTSAIVAGSGKLADFIAHKERIGYRVLVVTESDFLPLTGQAPNNRAERIRQWLKNNYASLGIKYVLLIGDPRPFESGEGEIPMKMCWPRYAETTYKEAPTDYFYADLTGNWDKNGDGIYGQWGSKKDYPVAGGVDFTPEVYVGRIPVYDADYPALDSILEKTIRYELSAGTDWRRSALLPMAFSDSVTDGARLSEQMRDDYLNPGGYSSWRMYQQGTVGSCADSKYDSEEELHGGTVVRDRWSAGDYGIVCWWAHGSPTSASIGYSGCSGGLLFDSSYAASLDDAHPSFTYQCSCLNAQPETTDNLAYSILKNGGIGTISATRVSWYYVNQLYGNFDGSPSNSGLGYEYVNRLVDELAAGDALYQAKGTVYPGTYSETTMNWYVMNLYGDPSVSLKNPPVPPVPPEPEVTAVQKRMGIWQRPR</sequence>
<evidence type="ECO:0000259" key="5">
    <source>
        <dbReference type="Pfam" id="PF08126"/>
    </source>
</evidence>
<evidence type="ECO:0000259" key="4">
    <source>
        <dbReference type="Pfam" id="PF01364"/>
    </source>
</evidence>
<dbReference type="AlphaFoldDB" id="G7WKB1"/>
<dbReference type="EMBL" id="CP003117">
    <property type="protein sequence ID" value="AET64104.1"/>
    <property type="molecule type" value="Genomic_DNA"/>
</dbReference>
<proteinExistence type="predicted"/>
<dbReference type="RefSeq" id="WP_014586289.1">
    <property type="nucleotide sequence ID" value="NC_017527.1"/>
</dbReference>
<feature type="domain" description="Gingipain propeptide" evidence="5">
    <location>
        <begin position="183"/>
        <end position="268"/>
    </location>
</feature>
<evidence type="ECO:0000256" key="3">
    <source>
        <dbReference type="SAM" id="Phobius"/>
    </source>
</evidence>
<dbReference type="OrthoDB" id="110361at2157"/>
<accession>G7WKB1</accession>
<dbReference type="InterPro" id="IPR038490">
    <property type="entry name" value="Gingipain_propep_sf"/>
</dbReference>
<dbReference type="Gene3D" id="3.40.50.1460">
    <property type="match status" value="1"/>
</dbReference>
<keyword evidence="3" id="KW-1133">Transmembrane helix</keyword>
<evidence type="ECO:0000313" key="6">
    <source>
        <dbReference type="EMBL" id="AET64104.1"/>
    </source>
</evidence>
<evidence type="ECO:0000256" key="1">
    <source>
        <dbReference type="ARBA" id="ARBA00022729"/>
    </source>
</evidence>
<protein>
    <submittedName>
        <fullName evidence="6">Parallel beta-helix repeat protein</fullName>
    </submittedName>
</protein>
<dbReference type="Pfam" id="PF08126">
    <property type="entry name" value="Propeptide_C25"/>
    <property type="match status" value="1"/>
</dbReference>
<dbReference type="GO" id="GO:0006508">
    <property type="term" value="P:proteolysis"/>
    <property type="evidence" value="ECO:0007669"/>
    <property type="project" value="InterPro"/>
</dbReference>
<feature type="region of interest" description="Disordered" evidence="2">
    <location>
        <begin position="50"/>
        <end position="71"/>
    </location>
</feature>
<dbReference type="KEGG" id="mhi:Mhar_0726"/>
<keyword evidence="3" id="KW-0472">Membrane</keyword>
<dbReference type="STRING" id="1110509.Mhar_0726"/>
<evidence type="ECO:0000256" key="2">
    <source>
        <dbReference type="SAM" id="MobiDB-lite"/>
    </source>
</evidence>
<reference evidence="6 7" key="1">
    <citation type="journal article" date="2012" name="PLoS ONE">
        <title>The genome characteristics and predicted function of methyl-group oxidation pathway in the obligate aceticlastic methanogens, Methanosaeta spp.</title>
        <authorList>
            <person name="Zhu J."/>
            <person name="Zheng H."/>
            <person name="Ai G."/>
            <person name="Zhang G."/>
            <person name="Liu D."/>
            <person name="Liu X."/>
            <person name="Dong X."/>
        </authorList>
    </citation>
    <scope>NUCLEOTIDE SEQUENCE [LARGE SCALE GENOMIC DNA]</scope>
    <source>
        <strain evidence="6 7">6Ac</strain>
    </source>
</reference>
<dbReference type="InterPro" id="IPR012600">
    <property type="entry name" value="Propeptide_C25"/>
</dbReference>
<dbReference type="Proteomes" id="UP000005877">
    <property type="component" value="Chromosome"/>
</dbReference>
<feature type="domain" description="Gingipain" evidence="4">
    <location>
        <begin position="291"/>
        <end position="689"/>
    </location>
</feature>
<keyword evidence="7" id="KW-1185">Reference proteome</keyword>
<organism evidence="6 7">
    <name type="scientific">Methanothrix harundinacea (strain 6Ac)</name>
    <name type="common">Methanosaeta harundinacea</name>
    <dbReference type="NCBI Taxonomy" id="1110509"/>
    <lineage>
        <taxon>Archaea</taxon>
        <taxon>Methanobacteriati</taxon>
        <taxon>Methanobacteriota</taxon>
        <taxon>Stenosarchaea group</taxon>
        <taxon>Methanomicrobia</taxon>
        <taxon>Methanotrichales</taxon>
        <taxon>Methanotrichaceae</taxon>
        <taxon>Methanothrix</taxon>
    </lineage>
</organism>
<dbReference type="PATRIC" id="fig|1110509.7.peg.813"/>
<dbReference type="Pfam" id="PF01364">
    <property type="entry name" value="Peptidase_C25"/>
    <property type="match status" value="1"/>
</dbReference>
<dbReference type="HOGENOM" id="CLU_385267_0_0_2"/>
<keyword evidence="3" id="KW-0812">Transmembrane</keyword>
<dbReference type="InterPro" id="IPR001769">
    <property type="entry name" value="Gingipain"/>
</dbReference>
<name>G7WKB1_METH6</name>